<accession>A0A4Y2PSN6</accession>
<dbReference type="AlphaFoldDB" id="A0A4Y2PSN6"/>
<keyword evidence="2" id="KW-1185">Reference proteome</keyword>
<organism evidence="1 2">
    <name type="scientific">Araneus ventricosus</name>
    <name type="common">Orbweaver spider</name>
    <name type="synonym">Epeira ventricosa</name>
    <dbReference type="NCBI Taxonomy" id="182803"/>
    <lineage>
        <taxon>Eukaryota</taxon>
        <taxon>Metazoa</taxon>
        <taxon>Ecdysozoa</taxon>
        <taxon>Arthropoda</taxon>
        <taxon>Chelicerata</taxon>
        <taxon>Arachnida</taxon>
        <taxon>Araneae</taxon>
        <taxon>Araneomorphae</taxon>
        <taxon>Entelegynae</taxon>
        <taxon>Araneoidea</taxon>
        <taxon>Araneidae</taxon>
        <taxon>Araneus</taxon>
    </lineage>
</organism>
<protein>
    <submittedName>
        <fullName evidence="1">Uncharacterized protein</fullName>
    </submittedName>
</protein>
<sequence length="198" mass="22043">MTGEWLMNYFSLICLPAGQITQPQSCVFLHGVSWKRSTLDRRSLSATRGRPAPNGSALTPWTPLGLRKAREFYYPLRFSCVAPGTSLCGLFCRRKKVGETRPVYLNDSRCDSSGAEAGVLMAITGHSSDPSRRRHELYRQRARPSHYCTHRGSETQATYPEASHPCTRSAPQVGSLLLKVAGERGDLQAYKSILVRQL</sequence>
<dbReference type="EMBL" id="BGPR01011973">
    <property type="protein sequence ID" value="GBN53893.1"/>
    <property type="molecule type" value="Genomic_DNA"/>
</dbReference>
<evidence type="ECO:0000313" key="2">
    <source>
        <dbReference type="Proteomes" id="UP000499080"/>
    </source>
</evidence>
<proteinExistence type="predicted"/>
<gene>
    <name evidence="1" type="ORF">AVEN_107912_1</name>
</gene>
<reference evidence="1 2" key="1">
    <citation type="journal article" date="2019" name="Sci. Rep.">
        <title>Orb-weaving spider Araneus ventricosus genome elucidates the spidroin gene catalogue.</title>
        <authorList>
            <person name="Kono N."/>
            <person name="Nakamura H."/>
            <person name="Ohtoshi R."/>
            <person name="Moran D.A.P."/>
            <person name="Shinohara A."/>
            <person name="Yoshida Y."/>
            <person name="Fujiwara M."/>
            <person name="Mori M."/>
            <person name="Tomita M."/>
            <person name="Arakawa K."/>
        </authorList>
    </citation>
    <scope>NUCLEOTIDE SEQUENCE [LARGE SCALE GENOMIC DNA]</scope>
</reference>
<dbReference type="Proteomes" id="UP000499080">
    <property type="component" value="Unassembled WGS sequence"/>
</dbReference>
<evidence type="ECO:0000313" key="1">
    <source>
        <dbReference type="EMBL" id="GBN53893.1"/>
    </source>
</evidence>
<comment type="caution">
    <text evidence="1">The sequence shown here is derived from an EMBL/GenBank/DDBJ whole genome shotgun (WGS) entry which is preliminary data.</text>
</comment>
<name>A0A4Y2PSN6_ARAVE</name>